<reference evidence="3 4" key="1">
    <citation type="journal article" date="2013" name="Genome Announc.">
        <title>Draft Genome Sequence of Psychrobacter aquaticus Strain CMS 56T, Isolated from a Cyanobacterial Mat Sample Collected from Water Bodies in the McMurdo Dry Valley Region of Antarctica.</title>
        <authorList>
            <person name="Reddy G.S."/>
            <person name="Ara S."/>
            <person name="Singh A."/>
            <person name="Kumar Pinnaka A."/>
            <person name="Shivaji S."/>
        </authorList>
    </citation>
    <scope>NUCLEOTIDE SEQUENCE [LARGE SCALE GENOMIC DNA]</scope>
    <source>
        <strain evidence="3 4">CMS 56</strain>
    </source>
</reference>
<keyword evidence="2" id="KW-0732">Signal</keyword>
<feature type="compositionally biased region" description="Low complexity" evidence="1">
    <location>
        <begin position="31"/>
        <end position="42"/>
    </location>
</feature>
<dbReference type="InterPro" id="IPR028974">
    <property type="entry name" value="TSP_type-3_rpt"/>
</dbReference>
<evidence type="ECO:0000313" key="4">
    <source>
        <dbReference type="Proteomes" id="UP000016761"/>
    </source>
</evidence>
<feature type="region of interest" description="Disordered" evidence="1">
    <location>
        <begin position="28"/>
        <end position="70"/>
    </location>
</feature>
<feature type="chain" id="PRO_5004655222" description="YD repeat-containing protein" evidence="2">
    <location>
        <begin position="26"/>
        <end position="449"/>
    </location>
</feature>
<dbReference type="EMBL" id="AUSW01000026">
    <property type="protein sequence ID" value="ERL55601.1"/>
    <property type="molecule type" value="Genomic_DNA"/>
</dbReference>
<evidence type="ECO:0008006" key="5">
    <source>
        <dbReference type="Google" id="ProtNLM"/>
    </source>
</evidence>
<dbReference type="PATRIC" id="fig|1354303.4.peg.1499"/>
<evidence type="ECO:0000256" key="2">
    <source>
        <dbReference type="SAM" id="SignalP"/>
    </source>
</evidence>
<protein>
    <recommendedName>
        <fullName evidence="5">YD repeat-containing protein</fullName>
    </recommendedName>
</protein>
<evidence type="ECO:0000256" key="1">
    <source>
        <dbReference type="SAM" id="MobiDB-lite"/>
    </source>
</evidence>
<name>U4T637_9GAMM</name>
<dbReference type="Proteomes" id="UP000016761">
    <property type="component" value="Unassembled WGS sequence"/>
</dbReference>
<dbReference type="Gene3D" id="2.180.10.10">
    <property type="entry name" value="RHS repeat-associated core"/>
    <property type="match status" value="1"/>
</dbReference>
<gene>
    <name evidence="3" type="ORF">M917_1523</name>
</gene>
<organism evidence="3 4">
    <name type="scientific">Psychrobacter aquaticus CMS 56</name>
    <dbReference type="NCBI Taxonomy" id="1354303"/>
    <lineage>
        <taxon>Bacteria</taxon>
        <taxon>Pseudomonadati</taxon>
        <taxon>Pseudomonadota</taxon>
        <taxon>Gammaproteobacteria</taxon>
        <taxon>Moraxellales</taxon>
        <taxon>Moraxellaceae</taxon>
        <taxon>Psychrobacter</taxon>
    </lineage>
</organism>
<accession>U4T637</accession>
<sequence>MPSIHPIKKLSSAIAVALFATSLTACGGGSDSDSQSNNGSDNPPVNTPSDKCKDVTASNSGQADLDKDGIIDDCDLDTDGDGVENSKDAKPLDATIAGVSTKSYRGNGFGYVNATEIAYFNAKKQLIETEYLSSYNPERANSSEGFTYDNKSRLIRRESTRGLDKQLDRVEIWVYNDKDQLIAYQANDDGDSVLERTVSYQYNLNGDIAQITKSDTSDTSYFYNSTSTYIYNSLNQLEQIETDEYNNGSIDRIRYITLNATNYVAKSALYYLEGNNVTNTEVKKLYETFEYNYDNQGNVTKLIDSSLDYGSVRTVNYAYDNQKNIIRETTNNNSGGIDVIDIKVTYNKANLATGATFEYDSFNNIQDVIEKAEYNVAGYLTKTLVDVSQDGKIDQEIIYNYEGSVPLKFNMPTFLNFGLPNNRAPTATSLLSRVNARYTADMVKESYYD</sequence>
<dbReference type="AlphaFoldDB" id="U4T637"/>
<dbReference type="GO" id="GO:0005509">
    <property type="term" value="F:calcium ion binding"/>
    <property type="evidence" value="ECO:0007669"/>
    <property type="project" value="InterPro"/>
</dbReference>
<dbReference type="SUPFAM" id="SSF103647">
    <property type="entry name" value="TSP type-3 repeat"/>
    <property type="match status" value="1"/>
</dbReference>
<feature type="signal peptide" evidence="2">
    <location>
        <begin position="1"/>
        <end position="25"/>
    </location>
</feature>
<dbReference type="OrthoDB" id="9815414at2"/>
<proteinExistence type="predicted"/>
<evidence type="ECO:0000313" key="3">
    <source>
        <dbReference type="EMBL" id="ERL55601.1"/>
    </source>
</evidence>
<comment type="caution">
    <text evidence="3">The sequence shown here is derived from an EMBL/GenBank/DDBJ whole genome shotgun (WGS) entry which is preliminary data.</text>
</comment>
<dbReference type="RefSeq" id="WP_021814161.1">
    <property type="nucleotide sequence ID" value="NZ_AUSW01000026.1"/>
</dbReference>
<keyword evidence="4" id="KW-1185">Reference proteome</keyword>